<dbReference type="AlphaFoldDB" id="X6L9X5"/>
<dbReference type="OrthoDB" id="448954at2759"/>
<keyword evidence="8" id="KW-1185">Reference proteome</keyword>
<feature type="domain" description="MRH" evidence="6">
    <location>
        <begin position="1"/>
        <end position="75"/>
    </location>
</feature>
<dbReference type="PANTHER" id="PTHR15414:SF0">
    <property type="entry name" value="ENDOPLASMIC RETICULUM LECTIN 1"/>
    <property type="match status" value="1"/>
</dbReference>
<keyword evidence="3" id="KW-0256">Endoplasmic reticulum</keyword>
<dbReference type="GO" id="GO:0005788">
    <property type="term" value="C:endoplasmic reticulum lumen"/>
    <property type="evidence" value="ECO:0007669"/>
    <property type="project" value="TreeGrafter"/>
</dbReference>
<dbReference type="Pfam" id="PF13015">
    <property type="entry name" value="PRKCSH_1"/>
    <property type="match status" value="1"/>
</dbReference>
<evidence type="ECO:0000256" key="2">
    <source>
        <dbReference type="ARBA" id="ARBA00022729"/>
    </source>
</evidence>
<dbReference type="GO" id="GO:0030970">
    <property type="term" value="P:retrograde protein transport, ER to cytosol"/>
    <property type="evidence" value="ECO:0007669"/>
    <property type="project" value="TreeGrafter"/>
</dbReference>
<dbReference type="InterPro" id="IPR009011">
    <property type="entry name" value="Man6P_isomerase_rcpt-bd_dom_sf"/>
</dbReference>
<gene>
    <name evidence="7" type="ORF">RFI_39344</name>
</gene>
<dbReference type="EMBL" id="ASPP01047435">
    <property type="protein sequence ID" value="ETN98170.1"/>
    <property type="molecule type" value="Genomic_DNA"/>
</dbReference>
<dbReference type="InterPro" id="IPR044865">
    <property type="entry name" value="MRH_dom"/>
</dbReference>
<feature type="compositionally biased region" description="Polar residues" evidence="5">
    <location>
        <begin position="164"/>
        <end position="175"/>
    </location>
</feature>
<dbReference type="InterPro" id="IPR045149">
    <property type="entry name" value="OS-9-like"/>
</dbReference>
<dbReference type="Gene3D" id="2.70.130.10">
    <property type="entry name" value="Mannose-6-phosphate receptor binding domain"/>
    <property type="match status" value="1"/>
</dbReference>
<dbReference type="PROSITE" id="PS51914">
    <property type="entry name" value="MRH"/>
    <property type="match status" value="1"/>
</dbReference>
<sequence>SSVLSIRKDELSPENTYVEMVYENGNHCELTGKSRSAVVQFRCAQQEKVTVLESYREDEVCHYIVEVTTPWVCTHPDFVVPKPPSHEIVCFPFQKSHFVATKKSASSTTEALNIAKLATVLQRQAQQDTLTKIIHRVIQDDQAAWTNTPQVVTSQTDTSHFHNPDTTVPTSKQEL</sequence>
<organism evidence="7 8">
    <name type="scientific">Reticulomyxa filosa</name>
    <dbReference type="NCBI Taxonomy" id="46433"/>
    <lineage>
        <taxon>Eukaryota</taxon>
        <taxon>Sar</taxon>
        <taxon>Rhizaria</taxon>
        <taxon>Retaria</taxon>
        <taxon>Foraminifera</taxon>
        <taxon>Monothalamids</taxon>
        <taxon>Reticulomyxidae</taxon>
        <taxon>Reticulomyxa</taxon>
    </lineage>
</organism>
<evidence type="ECO:0000259" key="6">
    <source>
        <dbReference type="PROSITE" id="PS51914"/>
    </source>
</evidence>
<evidence type="ECO:0000256" key="3">
    <source>
        <dbReference type="ARBA" id="ARBA00022824"/>
    </source>
</evidence>
<keyword evidence="4" id="KW-1015">Disulfide bond</keyword>
<accession>X6L9X5</accession>
<protein>
    <recommendedName>
        <fullName evidence="6">MRH domain-containing protein</fullName>
    </recommendedName>
</protein>
<dbReference type="InterPro" id="IPR036607">
    <property type="entry name" value="PRKCSH"/>
</dbReference>
<keyword evidence="2" id="KW-0732">Signal</keyword>
<reference evidence="7 8" key="1">
    <citation type="journal article" date="2013" name="Curr. Biol.">
        <title>The Genome of the Foraminiferan Reticulomyxa filosa.</title>
        <authorList>
            <person name="Glockner G."/>
            <person name="Hulsmann N."/>
            <person name="Schleicher M."/>
            <person name="Noegel A.A."/>
            <person name="Eichinger L."/>
            <person name="Gallinger C."/>
            <person name="Pawlowski J."/>
            <person name="Sierra R."/>
            <person name="Euteneuer U."/>
            <person name="Pillet L."/>
            <person name="Moustafa A."/>
            <person name="Platzer M."/>
            <person name="Groth M."/>
            <person name="Szafranski K."/>
            <person name="Schliwa M."/>
        </authorList>
    </citation>
    <scope>NUCLEOTIDE SEQUENCE [LARGE SCALE GENOMIC DNA]</scope>
</reference>
<dbReference type="PANTHER" id="PTHR15414">
    <property type="entry name" value="OS-9-RELATED"/>
    <property type="match status" value="1"/>
</dbReference>
<dbReference type="GO" id="GO:0030968">
    <property type="term" value="P:endoplasmic reticulum unfolded protein response"/>
    <property type="evidence" value="ECO:0007669"/>
    <property type="project" value="InterPro"/>
</dbReference>
<feature type="non-terminal residue" evidence="7">
    <location>
        <position position="1"/>
    </location>
</feature>
<comment type="subcellular location">
    <subcellularLocation>
        <location evidence="1">Endoplasmic reticulum</location>
    </subcellularLocation>
</comment>
<dbReference type="SUPFAM" id="SSF50911">
    <property type="entry name" value="Mannose 6-phosphate receptor domain"/>
    <property type="match status" value="1"/>
</dbReference>
<evidence type="ECO:0000256" key="1">
    <source>
        <dbReference type="ARBA" id="ARBA00004240"/>
    </source>
</evidence>
<dbReference type="Proteomes" id="UP000023152">
    <property type="component" value="Unassembled WGS sequence"/>
</dbReference>
<evidence type="ECO:0000313" key="7">
    <source>
        <dbReference type="EMBL" id="ETN98170.1"/>
    </source>
</evidence>
<name>X6L9X5_RETFI</name>
<comment type="caution">
    <text evidence="7">The sequence shown here is derived from an EMBL/GenBank/DDBJ whole genome shotgun (WGS) entry which is preliminary data.</text>
</comment>
<evidence type="ECO:0000256" key="5">
    <source>
        <dbReference type="SAM" id="MobiDB-lite"/>
    </source>
</evidence>
<proteinExistence type="predicted"/>
<evidence type="ECO:0000256" key="4">
    <source>
        <dbReference type="ARBA" id="ARBA00023157"/>
    </source>
</evidence>
<evidence type="ECO:0000313" key="8">
    <source>
        <dbReference type="Proteomes" id="UP000023152"/>
    </source>
</evidence>
<feature type="region of interest" description="Disordered" evidence="5">
    <location>
        <begin position="150"/>
        <end position="175"/>
    </location>
</feature>